<evidence type="ECO:0000256" key="8">
    <source>
        <dbReference type="ARBA" id="ARBA00022691"/>
    </source>
</evidence>
<evidence type="ECO:0000313" key="10">
    <source>
        <dbReference type="EMBL" id="TWI51003.1"/>
    </source>
</evidence>
<dbReference type="NCBIfam" id="NF009732">
    <property type="entry name" value="PRK13255.1"/>
    <property type="match status" value="1"/>
</dbReference>
<comment type="caution">
    <text evidence="10">The sequence shown here is derived from an EMBL/GenBank/DDBJ whole genome shotgun (WGS) entry which is preliminary data.</text>
</comment>
<feature type="binding site" evidence="9">
    <location>
        <position position="10"/>
    </location>
    <ligand>
        <name>S-adenosyl-L-methionine</name>
        <dbReference type="ChEBI" id="CHEBI:59789"/>
    </ligand>
</feature>
<dbReference type="GO" id="GO:0032259">
    <property type="term" value="P:methylation"/>
    <property type="evidence" value="ECO:0007669"/>
    <property type="project" value="UniProtKB-KW"/>
</dbReference>
<dbReference type="GO" id="GO:0010038">
    <property type="term" value="P:response to metal ion"/>
    <property type="evidence" value="ECO:0007669"/>
    <property type="project" value="InterPro"/>
</dbReference>
<dbReference type="PANTHER" id="PTHR10259">
    <property type="entry name" value="THIOPURINE S-METHYLTRANSFERASE"/>
    <property type="match status" value="1"/>
</dbReference>
<dbReference type="InterPro" id="IPR025835">
    <property type="entry name" value="Thiopurine_S-MeTrfase"/>
</dbReference>
<dbReference type="OrthoDB" id="9778208at2"/>
<evidence type="ECO:0000256" key="5">
    <source>
        <dbReference type="ARBA" id="ARBA00022490"/>
    </source>
</evidence>
<reference evidence="10 11" key="1">
    <citation type="journal article" date="2015" name="Stand. Genomic Sci.">
        <title>Genomic Encyclopedia of Bacterial and Archaeal Type Strains, Phase III: the genomes of soil and plant-associated and newly described type strains.</title>
        <authorList>
            <person name="Whitman W.B."/>
            <person name="Woyke T."/>
            <person name="Klenk H.P."/>
            <person name="Zhou Y."/>
            <person name="Lilburn T.G."/>
            <person name="Beck B.J."/>
            <person name="De Vos P."/>
            <person name="Vandamme P."/>
            <person name="Eisen J.A."/>
            <person name="Garrity G."/>
            <person name="Hugenholtz P."/>
            <person name="Kyrpides N.C."/>
        </authorList>
    </citation>
    <scope>NUCLEOTIDE SEQUENCE [LARGE SCALE GENOMIC DNA]</scope>
    <source>
        <strain evidence="10 11">CGMCC 1.6858</strain>
    </source>
</reference>
<dbReference type="InterPro" id="IPR029063">
    <property type="entry name" value="SAM-dependent_MTases_sf"/>
</dbReference>
<accession>A0A562Q2U8</accession>
<protein>
    <recommendedName>
        <fullName evidence="4 9">Thiopurine S-methyltransferase</fullName>
        <ecNumber evidence="4 9">2.1.1.67</ecNumber>
    </recommendedName>
    <alternativeName>
        <fullName evidence="9">Thiopurine methyltransferase</fullName>
    </alternativeName>
</protein>
<dbReference type="RefSeq" id="WP_145144563.1">
    <property type="nucleotide sequence ID" value="NZ_VLKY01000013.1"/>
</dbReference>
<dbReference type="InterPro" id="IPR008854">
    <property type="entry name" value="TPMT"/>
</dbReference>
<keyword evidence="11" id="KW-1185">Reference proteome</keyword>
<evidence type="ECO:0000256" key="7">
    <source>
        <dbReference type="ARBA" id="ARBA00022679"/>
    </source>
</evidence>
<dbReference type="Gene3D" id="3.40.50.150">
    <property type="entry name" value="Vaccinia Virus protein VP39"/>
    <property type="match status" value="1"/>
</dbReference>
<keyword evidence="7 9" id="KW-0808">Transferase</keyword>
<evidence type="ECO:0000313" key="11">
    <source>
        <dbReference type="Proteomes" id="UP000316905"/>
    </source>
</evidence>
<feature type="binding site" evidence="9">
    <location>
        <position position="66"/>
    </location>
    <ligand>
        <name>S-adenosyl-L-methionine</name>
        <dbReference type="ChEBI" id="CHEBI:59789"/>
    </ligand>
</feature>
<dbReference type="Pfam" id="PF05724">
    <property type="entry name" value="TPMT"/>
    <property type="match status" value="1"/>
</dbReference>
<comment type="subcellular location">
    <subcellularLocation>
        <location evidence="2 9">Cytoplasm</location>
    </subcellularLocation>
</comment>
<evidence type="ECO:0000256" key="3">
    <source>
        <dbReference type="ARBA" id="ARBA00008145"/>
    </source>
</evidence>
<dbReference type="Proteomes" id="UP000316905">
    <property type="component" value="Unassembled WGS sequence"/>
</dbReference>
<feature type="binding site" evidence="9">
    <location>
        <position position="45"/>
    </location>
    <ligand>
        <name>S-adenosyl-L-methionine</name>
        <dbReference type="ChEBI" id="CHEBI:59789"/>
    </ligand>
</feature>
<evidence type="ECO:0000256" key="4">
    <source>
        <dbReference type="ARBA" id="ARBA00011905"/>
    </source>
</evidence>
<evidence type="ECO:0000256" key="9">
    <source>
        <dbReference type="HAMAP-Rule" id="MF_00812"/>
    </source>
</evidence>
<dbReference type="FunFam" id="3.40.50.150:FF:000101">
    <property type="entry name" value="Thiopurine S-methyltransferase"/>
    <property type="match status" value="1"/>
</dbReference>
<organism evidence="10 11">
    <name type="scientific">Pseudomonas duriflava</name>
    <dbReference type="NCBI Taxonomy" id="459528"/>
    <lineage>
        <taxon>Bacteria</taxon>
        <taxon>Pseudomonadati</taxon>
        <taxon>Pseudomonadota</taxon>
        <taxon>Gammaproteobacteria</taxon>
        <taxon>Pseudomonadales</taxon>
        <taxon>Pseudomonadaceae</taxon>
        <taxon>Pseudomonas</taxon>
    </lineage>
</organism>
<dbReference type="PIRSF" id="PIRSF023956">
    <property type="entry name" value="Thiopurine_S-methyltransferase"/>
    <property type="match status" value="1"/>
</dbReference>
<keyword evidence="8 9" id="KW-0949">S-adenosyl-L-methionine</keyword>
<keyword evidence="5 9" id="KW-0963">Cytoplasm</keyword>
<evidence type="ECO:0000256" key="2">
    <source>
        <dbReference type="ARBA" id="ARBA00004496"/>
    </source>
</evidence>
<dbReference type="GO" id="GO:0005737">
    <property type="term" value="C:cytoplasm"/>
    <property type="evidence" value="ECO:0007669"/>
    <property type="project" value="UniProtKB-SubCell"/>
</dbReference>
<dbReference type="AlphaFoldDB" id="A0A562Q2U8"/>
<dbReference type="GO" id="GO:0008119">
    <property type="term" value="F:thiopurine S-methyltransferase activity"/>
    <property type="evidence" value="ECO:0007669"/>
    <property type="project" value="UniProtKB-UniRule"/>
</dbReference>
<proteinExistence type="inferred from homology"/>
<dbReference type="NCBIfam" id="TIGR03840">
    <property type="entry name" value="TMPT_Se_Te"/>
    <property type="match status" value="1"/>
</dbReference>
<gene>
    <name evidence="9" type="primary">tpm</name>
    <name evidence="10" type="ORF">IQ22_03705</name>
</gene>
<dbReference type="SUPFAM" id="SSF53335">
    <property type="entry name" value="S-adenosyl-L-methionine-dependent methyltransferases"/>
    <property type="match status" value="1"/>
</dbReference>
<evidence type="ECO:0000256" key="1">
    <source>
        <dbReference type="ARBA" id="ARBA00000903"/>
    </source>
</evidence>
<feature type="binding site" evidence="9">
    <location>
        <position position="123"/>
    </location>
    <ligand>
        <name>S-adenosyl-L-methionine</name>
        <dbReference type="ChEBI" id="CHEBI:59789"/>
    </ligand>
</feature>
<comment type="similarity">
    <text evidence="3 9">Belongs to the class I-like SAM-binding methyltransferase superfamily. TPMT family.</text>
</comment>
<dbReference type="InterPro" id="IPR022474">
    <property type="entry name" value="Thiopur_S-MeTfrase_Se/Te_detox"/>
</dbReference>
<keyword evidence="6 9" id="KW-0489">Methyltransferase</keyword>
<dbReference type="EC" id="2.1.1.67" evidence="4 9"/>
<dbReference type="EMBL" id="VLKY01000013">
    <property type="protein sequence ID" value="TWI51003.1"/>
    <property type="molecule type" value="Genomic_DNA"/>
</dbReference>
<dbReference type="PANTHER" id="PTHR10259:SF11">
    <property type="entry name" value="THIOPURINE S-METHYLTRANSFERASE"/>
    <property type="match status" value="1"/>
</dbReference>
<comment type="catalytic activity">
    <reaction evidence="1 9">
        <text>S-adenosyl-L-methionine + a thiopurine = S-adenosyl-L-homocysteine + a thiopurine S-methylether.</text>
        <dbReference type="EC" id="2.1.1.67"/>
    </reaction>
</comment>
<evidence type="ECO:0000256" key="6">
    <source>
        <dbReference type="ARBA" id="ARBA00022603"/>
    </source>
</evidence>
<sequence length="219" mass="24614">MDTPFWLNKWERNEIGFHSLHANSYLKRHWESLEVSAGSVVLVPLCGKSIDMVWLAEQGFQVLGVELSSLAVEAFFEEQGLVPVCKSHGTLRHYKAGPFTILQGDFFALTPADMPVCSAVYDRAALIALPEAMRYRYVRHLETLMPAGEGLLITLEYDQAKRAGPPFAVSDDEVHRLYEPAWRLETLERKDVLAENAKFAAQGVMQLSEAVYKLSSLAR</sequence>
<dbReference type="HAMAP" id="MF_00812">
    <property type="entry name" value="Thiopur_methtran"/>
    <property type="match status" value="1"/>
</dbReference>
<name>A0A562Q2U8_9PSED</name>
<dbReference type="PROSITE" id="PS51585">
    <property type="entry name" value="SAM_MT_TPMT"/>
    <property type="match status" value="1"/>
</dbReference>